<feature type="region of interest" description="Disordered" evidence="6">
    <location>
        <begin position="1"/>
        <end position="33"/>
    </location>
</feature>
<dbReference type="InterPro" id="IPR037519">
    <property type="entry name" value="LITAF_fam"/>
</dbReference>
<protein>
    <recommendedName>
        <fullName evidence="7">LITAF domain-containing protein</fullName>
    </recommendedName>
</protein>
<dbReference type="AlphaFoldDB" id="A0A1Y1WFY8"/>
<name>A0A1Y1WFY8_9FUNG</name>
<evidence type="ECO:0000256" key="1">
    <source>
        <dbReference type="ARBA" id="ARBA00004170"/>
    </source>
</evidence>
<dbReference type="EMBL" id="MCFD01000003">
    <property type="protein sequence ID" value="ORX72443.1"/>
    <property type="molecule type" value="Genomic_DNA"/>
</dbReference>
<keyword evidence="4" id="KW-0862">Zinc</keyword>
<comment type="caution">
    <text evidence="8">The sequence shown here is derived from an EMBL/GenBank/DDBJ whole genome shotgun (WGS) entry which is preliminary data.</text>
</comment>
<organism evidence="8 9">
    <name type="scientific">Linderina pennispora</name>
    <dbReference type="NCBI Taxonomy" id="61395"/>
    <lineage>
        <taxon>Eukaryota</taxon>
        <taxon>Fungi</taxon>
        <taxon>Fungi incertae sedis</taxon>
        <taxon>Zoopagomycota</taxon>
        <taxon>Kickxellomycotina</taxon>
        <taxon>Kickxellomycetes</taxon>
        <taxon>Kickxellales</taxon>
        <taxon>Kickxellaceae</taxon>
        <taxon>Linderina</taxon>
    </lineage>
</organism>
<evidence type="ECO:0000256" key="3">
    <source>
        <dbReference type="ARBA" id="ARBA00022723"/>
    </source>
</evidence>
<feature type="compositionally biased region" description="Low complexity" evidence="6">
    <location>
        <begin position="12"/>
        <end position="33"/>
    </location>
</feature>
<reference evidence="8 9" key="1">
    <citation type="submission" date="2016-07" db="EMBL/GenBank/DDBJ databases">
        <title>Pervasive Adenine N6-methylation of Active Genes in Fungi.</title>
        <authorList>
            <consortium name="DOE Joint Genome Institute"/>
            <person name="Mondo S.J."/>
            <person name="Dannebaum R.O."/>
            <person name="Kuo R.C."/>
            <person name="Labutti K."/>
            <person name="Haridas S."/>
            <person name="Kuo A."/>
            <person name="Salamov A."/>
            <person name="Ahrendt S.R."/>
            <person name="Lipzen A."/>
            <person name="Sullivan W."/>
            <person name="Andreopoulos W.B."/>
            <person name="Clum A."/>
            <person name="Lindquist E."/>
            <person name="Daum C."/>
            <person name="Ramamoorthy G.K."/>
            <person name="Gryganskyi A."/>
            <person name="Culley D."/>
            <person name="Magnuson J.K."/>
            <person name="James T.Y."/>
            <person name="O'Malley M.A."/>
            <person name="Stajich J.E."/>
            <person name="Spatafora J.W."/>
            <person name="Visel A."/>
            <person name="Grigoriev I.V."/>
        </authorList>
    </citation>
    <scope>NUCLEOTIDE SEQUENCE [LARGE SCALE GENOMIC DNA]</scope>
    <source>
        <strain evidence="8 9">ATCC 12442</strain>
    </source>
</reference>
<dbReference type="RefSeq" id="XP_040745867.1">
    <property type="nucleotide sequence ID" value="XM_040886933.1"/>
</dbReference>
<dbReference type="PANTHER" id="PTHR23292:SF6">
    <property type="entry name" value="FI16602P1-RELATED"/>
    <property type="match status" value="1"/>
</dbReference>
<feature type="domain" description="LITAF" evidence="7">
    <location>
        <begin position="31"/>
        <end position="113"/>
    </location>
</feature>
<dbReference type="PROSITE" id="PS51837">
    <property type="entry name" value="LITAF"/>
    <property type="match status" value="1"/>
</dbReference>
<dbReference type="SMART" id="SM00714">
    <property type="entry name" value="LITAF"/>
    <property type="match status" value="1"/>
</dbReference>
<dbReference type="PANTHER" id="PTHR23292">
    <property type="entry name" value="LIPOPOLYSACCHARIDE-INDUCED TUMOR NECROSIS FACTOR-ALPHA FACTOR"/>
    <property type="match status" value="1"/>
</dbReference>
<accession>A0A1Y1WFY8</accession>
<dbReference type="Proteomes" id="UP000193922">
    <property type="component" value="Unassembled WGS sequence"/>
</dbReference>
<dbReference type="GO" id="GO:0008270">
    <property type="term" value="F:zinc ion binding"/>
    <property type="evidence" value="ECO:0007669"/>
    <property type="project" value="TreeGrafter"/>
</dbReference>
<proteinExistence type="inferred from homology"/>
<sequence>MSATNEKSIPYTEEPATSTPAAQPAQGATGTRATYAAPQMHIDSIPAQVHCPKCNKDGLSKVEREMSTSTLVAAIAVCCICWPAGCYMCLSDSMKENHHKCSSCGHDMGKIVTVTSVAPAAPEPDSKPSV</sequence>
<keyword evidence="5" id="KW-0472">Membrane</keyword>
<dbReference type="OrthoDB" id="5599753at2759"/>
<evidence type="ECO:0000256" key="6">
    <source>
        <dbReference type="SAM" id="MobiDB-lite"/>
    </source>
</evidence>
<gene>
    <name evidence="8" type="ORF">DL89DRAFT_265995</name>
</gene>
<evidence type="ECO:0000256" key="5">
    <source>
        <dbReference type="ARBA" id="ARBA00023136"/>
    </source>
</evidence>
<dbReference type="InterPro" id="IPR006629">
    <property type="entry name" value="LITAF"/>
</dbReference>
<dbReference type="GeneID" id="63803581"/>
<dbReference type="Pfam" id="PF10601">
    <property type="entry name" value="zf-LITAF-like"/>
    <property type="match status" value="1"/>
</dbReference>
<keyword evidence="3" id="KW-0479">Metal-binding</keyword>
<comment type="similarity">
    <text evidence="2">Belongs to the CDIP1/LITAF family.</text>
</comment>
<evidence type="ECO:0000256" key="4">
    <source>
        <dbReference type="ARBA" id="ARBA00022833"/>
    </source>
</evidence>
<comment type="subcellular location">
    <subcellularLocation>
        <location evidence="1">Membrane</location>
        <topology evidence="1">Peripheral membrane protein</topology>
    </subcellularLocation>
</comment>
<keyword evidence="9" id="KW-1185">Reference proteome</keyword>
<evidence type="ECO:0000313" key="9">
    <source>
        <dbReference type="Proteomes" id="UP000193922"/>
    </source>
</evidence>
<evidence type="ECO:0000256" key="2">
    <source>
        <dbReference type="ARBA" id="ARBA00005975"/>
    </source>
</evidence>
<evidence type="ECO:0000259" key="7">
    <source>
        <dbReference type="PROSITE" id="PS51837"/>
    </source>
</evidence>
<evidence type="ECO:0000313" key="8">
    <source>
        <dbReference type="EMBL" id="ORX72443.1"/>
    </source>
</evidence>
<dbReference type="GO" id="GO:0016020">
    <property type="term" value="C:membrane"/>
    <property type="evidence" value="ECO:0007669"/>
    <property type="project" value="UniProtKB-SubCell"/>
</dbReference>